<dbReference type="GO" id="GO:0006412">
    <property type="term" value="P:translation"/>
    <property type="evidence" value="ECO:0007669"/>
    <property type="project" value="UniProtKB-UniRule"/>
</dbReference>
<dbReference type="NCBIfam" id="TIGR01044">
    <property type="entry name" value="rplV_bact"/>
    <property type="match status" value="1"/>
</dbReference>
<dbReference type="AlphaFoldDB" id="A0A1G2E9W1"/>
<accession>A0A1G2E9W1</accession>
<comment type="function">
    <text evidence="7">The globular domain of the protein is located near the polypeptide exit tunnel on the outside of the subunit, while an extended beta-hairpin is found that lines the wall of the exit tunnel in the center of the 70S ribosome.</text>
</comment>
<dbReference type="Proteomes" id="UP000176406">
    <property type="component" value="Unassembled WGS sequence"/>
</dbReference>
<dbReference type="InterPro" id="IPR018260">
    <property type="entry name" value="Ribosomal_uL22_CS"/>
</dbReference>
<evidence type="ECO:0000256" key="5">
    <source>
        <dbReference type="ARBA" id="ARBA00023274"/>
    </source>
</evidence>
<evidence type="ECO:0000256" key="4">
    <source>
        <dbReference type="ARBA" id="ARBA00022980"/>
    </source>
</evidence>
<evidence type="ECO:0000313" key="12">
    <source>
        <dbReference type="Proteomes" id="UP000176406"/>
    </source>
</evidence>
<sequence>MMVKAKLSYLRISPRKVRLIADLIRGKSVVRAEQILNFAVKRAAKDVLKLLKSAVASASHNFQLEESNLYIAKITVDEGPKLKRWRPRARGSASEIQKKTAHITIMLDEIKKISAKKIEKIAEVKKEIKVEKAVPKTEKPVFKPELESPKPKVEKGFRRMFKRKTF</sequence>
<dbReference type="GO" id="GO:0022625">
    <property type="term" value="C:cytosolic large ribosomal subunit"/>
    <property type="evidence" value="ECO:0007669"/>
    <property type="project" value="TreeGrafter"/>
</dbReference>
<dbReference type="PANTHER" id="PTHR13501">
    <property type="entry name" value="CHLOROPLAST 50S RIBOSOMAL PROTEIN L22-RELATED"/>
    <property type="match status" value="1"/>
</dbReference>
<dbReference type="PANTHER" id="PTHR13501:SF8">
    <property type="entry name" value="LARGE RIBOSOMAL SUBUNIT PROTEIN UL22M"/>
    <property type="match status" value="1"/>
</dbReference>
<evidence type="ECO:0000256" key="2">
    <source>
        <dbReference type="ARBA" id="ARBA00022730"/>
    </source>
</evidence>
<dbReference type="InterPro" id="IPR036394">
    <property type="entry name" value="Ribosomal_uL22_sf"/>
</dbReference>
<keyword evidence="2 7" id="KW-0699">rRNA-binding</keyword>
<dbReference type="Gene3D" id="3.90.470.10">
    <property type="entry name" value="Ribosomal protein L22/L17"/>
    <property type="match status" value="1"/>
</dbReference>
<evidence type="ECO:0000256" key="10">
    <source>
        <dbReference type="RuleBase" id="RU004008"/>
    </source>
</evidence>
<organism evidence="11 12">
    <name type="scientific">Candidatus Nealsonbacteria bacterium RIFCSPLOWO2_01_FULL_41_9</name>
    <dbReference type="NCBI Taxonomy" id="1801671"/>
    <lineage>
        <taxon>Bacteria</taxon>
        <taxon>Candidatus Nealsoniibacteriota</taxon>
    </lineage>
</organism>
<proteinExistence type="inferred from homology"/>
<comment type="similarity">
    <text evidence="1 7 8">Belongs to the universal ribosomal protein uL22 family.</text>
</comment>
<dbReference type="CDD" id="cd00336">
    <property type="entry name" value="Ribosomal_L22"/>
    <property type="match status" value="1"/>
</dbReference>
<keyword evidence="5 7" id="KW-0687">Ribonucleoprotein</keyword>
<comment type="caution">
    <text evidence="11">The sequence shown here is derived from an EMBL/GenBank/DDBJ whole genome shotgun (WGS) entry which is preliminary data.</text>
</comment>
<reference evidence="11 12" key="1">
    <citation type="journal article" date="2016" name="Nat. Commun.">
        <title>Thousands of microbial genomes shed light on interconnected biogeochemical processes in an aquifer system.</title>
        <authorList>
            <person name="Anantharaman K."/>
            <person name="Brown C.T."/>
            <person name="Hug L.A."/>
            <person name="Sharon I."/>
            <person name="Castelle C.J."/>
            <person name="Probst A.J."/>
            <person name="Thomas B.C."/>
            <person name="Singh A."/>
            <person name="Wilkins M.J."/>
            <person name="Karaoz U."/>
            <person name="Brodie E.L."/>
            <person name="Williams K.H."/>
            <person name="Hubbard S.S."/>
            <person name="Banfield J.F."/>
        </authorList>
    </citation>
    <scope>NUCLEOTIDE SEQUENCE [LARGE SCALE GENOMIC DNA]</scope>
</reference>
<dbReference type="GO" id="GO:0019843">
    <property type="term" value="F:rRNA binding"/>
    <property type="evidence" value="ECO:0007669"/>
    <property type="project" value="UniProtKB-UniRule"/>
</dbReference>
<gene>
    <name evidence="7" type="primary">rplV</name>
    <name evidence="11" type="ORF">A3A08_02300</name>
</gene>
<dbReference type="EMBL" id="MHMG01000041">
    <property type="protein sequence ID" value="OGZ22595.1"/>
    <property type="molecule type" value="Genomic_DNA"/>
</dbReference>
<keyword evidence="3 7" id="KW-0694">RNA-binding</keyword>
<dbReference type="InterPro" id="IPR047867">
    <property type="entry name" value="Ribosomal_uL22_bac/org-type"/>
</dbReference>
<evidence type="ECO:0000256" key="6">
    <source>
        <dbReference type="ARBA" id="ARBA00035207"/>
    </source>
</evidence>
<evidence type="ECO:0000256" key="9">
    <source>
        <dbReference type="RuleBase" id="RU004006"/>
    </source>
</evidence>
<evidence type="ECO:0000256" key="1">
    <source>
        <dbReference type="ARBA" id="ARBA00009451"/>
    </source>
</evidence>
<keyword evidence="4 7" id="KW-0689">Ribosomal protein</keyword>
<dbReference type="GO" id="GO:0003735">
    <property type="term" value="F:structural constituent of ribosome"/>
    <property type="evidence" value="ECO:0007669"/>
    <property type="project" value="InterPro"/>
</dbReference>
<comment type="subunit">
    <text evidence="7 9">Part of the 50S ribosomal subunit.</text>
</comment>
<evidence type="ECO:0000256" key="7">
    <source>
        <dbReference type="HAMAP-Rule" id="MF_01331"/>
    </source>
</evidence>
<evidence type="ECO:0000256" key="8">
    <source>
        <dbReference type="RuleBase" id="RU004005"/>
    </source>
</evidence>
<dbReference type="InterPro" id="IPR005727">
    <property type="entry name" value="Ribosomal_uL22_bac/chlpt-type"/>
</dbReference>
<dbReference type="Pfam" id="PF00237">
    <property type="entry name" value="Ribosomal_L22"/>
    <property type="match status" value="1"/>
</dbReference>
<comment type="function">
    <text evidence="7 10">This protein binds specifically to 23S rRNA; its binding is stimulated by other ribosomal proteins, e.g., L4, L17, and L20. It is important during the early stages of 50S assembly. It makes multiple contacts with different domains of the 23S rRNA in the assembled 50S subunit and ribosome.</text>
</comment>
<dbReference type="InterPro" id="IPR001063">
    <property type="entry name" value="Ribosomal_uL22"/>
</dbReference>
<dbReference type="SUPFAM" id="SSF54843">
    <property type="entry name" value="Ribosomal protein L22"/>
    <property type="match status" value="1"/>
</dbReference>
<dbReference type="HAMAP" id="MF_01331_B">
    <property type="entry name" value="Ribosomal_uL22_B"/>
    <property type="match status" value="1"/>
</dbReference>
<protein>
    <recommendedName>
        <fullName evidence="6 7">Large ribosomal subunit protein uL22</fullName>
    </recommendedName>
</protein>
<dbReference type="PROSITE" id="PS00464">
    <property type="entry name" value="RIBOSOMAL_L22"/>
    <property type="match status" value="1"/>
</dbReference>
<name>A0A1G2E9W1_9BACT</name>
<evidence type="ECO:0000256" key="3">
    <source>
        <dbReference type="ARBA" id="ARBA00022884"/>
    </source>
</evidence>
<evidence type="ECO:0000313" key="11">
    <source>
        <dbReference type="EMBL" id="OGZ22595.1"/>
    </source>
</evidence>